<evidence type="ECO:0000256" key="1">
    <source>
        <dbReference type="ARBA" id="ARBA00000086"/>
    </source>
</evidence>
<dbReference type="STRING" id="1759059.ATE48_17250"/>
<dbReference type="InterPro" id="IPR018060">
    <property type="entry name" value="HTH_AraC"/>
</dbReference>
<keyword evidence="7" id="KW-0010">Activator</keyword>
<keyword evidence="8" id="KW-0804">Transcription</keyword>
<dbReference type="InParanoid" id="A0A1B1ALW7"/>
<evidence type="ECO:0000256" key="5">
    <source>
        <dbReference type="ARBA" id="ARBA00022763"/>
    </source>
</evidence>
<keyword evidence="12" id="KW-1185">Reference proteome</keyword>
<dbReference type="GO" id="GO:0043916">
    <property type="term" value="F:DNA-7-methylguanine glycosylase activity"/>
    <property type="evidence" value="ECO:0007669"/>
    <property type="project" value="TreeGrafter"/>
</dbReference>
<reference evidence="11 12" key="1">
    <citation type="submission" date="2015-11" db="EMBL/GenBank/DDBJ databases">
        <title>Whole-Genome Sequence of Candidatus Oderbacter manganicum from the National Park Lower Oder Valley, Germany.</title>
        <authorList>
            <person name="Braun B."/>
            <person name="Liere K."/>
            <person name="Szewzyk U."/>
        </authorList>
    </citation>
    <scope>NUCLEOTIDE SEQUENCE [LARGE SCALE GENOMIC DNA]</scope>
    <source>
        <strain evidence="11 12">OTSz_A_272</strain>
    </source>
</reference>
<dbReference type="Proteomes" id="UP000092498">
    <property type="component" value="Chromosome"/>
</dbReference>
<dbReference type="Pfam" id="PF00730">
    <property type="entry name" value="HhH-GPD"/>
    <property type="match status" value="1"/>
</dbReference>
<sequence length="476" mass="51315">MMLDADTCHAACDAKDRRFDGRFYVGVKSTGIYCRCICPARTPKRINRTFWPSAAAAEGAGFRPCLLCRPERAPGLAPIDAPARLAAAAYARIEAGSLEEQGLEALADELGVTSRHLRRVMNAQFGASPIEIAQTGRLLAARRLLNETALSITEIAFASGFRSLRRFNATMKDRYGAPPSKMRGRKALARGDTFTVSLSPRGDYNIAPMLDFLAKRALPGVEAANDRSYARVLKWGDALGWLDVRMGPKGLMLTLSENLAPHLRPLVANVRGAFDLDAEMTTVDAHLSTDRSLTKDVKREPGVRVPGALDGFETAIRAVLGQQVTVQGARTLTERLVAKYGAPLERGPDGLDRAFPDAAALANAGPAAIAKIGLPMKRAETLHRLAVASNDGKLPLARGAIAAGRSALAQIPGIGPWTIEYIAMRALGDPDAYPATDIALINALGRKGETLEHLKPWRAYAAIRLWRRVAKKGIQT</sequence>
<dbReference type="Gene3D" id="1.10.340.30">
    <property type="entry name" value="Hypothetical protein, domain 2"/>
    <property type="match status" value="1"/>
</dbReference>
<dbReference type="InterPro" id="IPR010316">
    <property type="entry name" value="AlkA_N"/>
</dbReference>
<dbReference type="GO" id="GO:0032131">
    <property type="term" value="F:alkylated DNA binding"/>
    <property type="evidence" value="ECO:0007669"/>
    <property type="project" value="TreeGrafter"/>
</dbReference>
<dbReference type="GO" id="GO:0043565">
    <property type="term" value="F:sequence-specific DNA binding"/>
    <property type="evidence" value="ECO:0007669"/>
    <property type="project" value="InterPro"/>
</dbReference>
<dbReference type="GO" id="GO:0005737">
    <property type="term" value="C:cytoplasm"/>
    <property type="evidence" value="ECO:0007669"/>
    <property type="project" value="TreeGrafter"/>
</dbReference>
<dbReference type="Pfam" id="PF02805">
    <property type="entry name" value="Ada_Zn_binding"/>
    <property type="match status" value="1"/>
</dbReference>
<accession>A0A1B1ALW7</accession>
<dbReference type="InterPro" id="IPR037046">
    <property type="entry name" value="AlkA_N_sf"/>
</dbReference>
<evidence type="ECO:0000256" key="3">
    <source>
        <dbReference type="ARBA" id="ARBA00012000"/>
    </source>
</evidence>
<dbReference type="PANTHER" id="PTHR43003">
    <property type="entry name" value="DNA-3-METHYLADENINE GLYCOSYLASE"/>
    <property type="match status" value="1"/>
</dbReference>
<keyword evidence="5" id="KW-0227">DNA damage</keyword>
<evidence type="ECO:0000256" key="2">
    <source>
        <dbReference type="ARBA" id="ARBA00001947"/>
    </source>
</evidence>
<evidence type="ECO:0000313" key="11">
    <source>
        <dbReference type="EMBL" id="ANP47525.1"/>
    </source>
</evidence>
<dbReference type="Pfam" id="PF06029">
    <property type="entry name" value="AlkA_N"/>
    <property type="match status" value="1"/>
</dbReference>
<evidence type="ECO:0000256" key="7">
    <source>
        <dbReference type="ARBA" id="ARBA00023159"/>
    </source>
</evidence>
<dbReference type="GO" id="GO:0003700">
    <property type="term" value="F:DNA-binding transcription factor activity"/>
    <property type="evidence" value="ECO:0007669"/>
    <property type="project" value="InterPro"/>
</dbReference>
<dbReference type="AlphaFoldDB" id="A0A1B1ALW7"/>
<keyword evidence="4" id="KW-0489">Methyltransferase</keyword>
<dbReference type="SMART" id="SM01009">
    <property type="entry name" value="AlkA_N"/>
    <property type="match status" value="1"/>
</dbReference>
<dbReference type="SMART" id="SM00342">
    <property type="entry name" value="HTH_ARAC"/>
    <property type="match status" value="1"/>
</dbReference>
<dbReference type="Pfam" id="PF12833">
    <property type="entry name" value="HTH_18"/>
    <property type="match status" value="1"/>
</dbReference>
<dbReference type="RefSeq" id="WP_066773741.1">
    <property type="nucleotide sequence ID" value="NZ_CP013244.1"/>
</dbReference>
<dbReference type="InterPro" id="IPR035451">
    <property type="entry name" value="Ada-like_dom_sf"/>
</dbReference>
<feature type="domain" description="HTH araC/xylS-type" evidence="10">
    <location>
        <begin position="87"/>
        <end position="185"/>
    </location>
</feature>
<comment type="catalytic activity">
    <reaction evidence="1">
        <text>Hydrolysis of alkylated DNA, releasing 3-methyladenine, 3-methylguanine, 7-methylguanine and 7-methyladenine.</text>
        <dbReference type="EC" id="3.2.2.21"/>
    </reaction>
</comment>
<dbReference type="GO" id="GO:0008270">
    <property type="term" value="F:zinc ion binding"/>
    <property type="evidence" value="ECO:0007669"/>
    <property type="project" value="InterPro"/>
</dbReference>
<dbReference type="SUPFAM" id="SSF57884">
    <property type="entry name" value="Ada DNA repair protein, N-terminal domain (N-Ada 10)"/>
    <property type="match status" value="1"/>
</dbReference>
<name>A0A1B1ALW7_9PROT</name>
<dbReference type="InterPro" id="IPR003265">
    <property type="entry name" value="HhH-GPD_domain"/>
</dbReference>
<dbReference type="EMBL" id="CP013244">
    <property type="protein sequence ID" value="ANP47525.1"/>
    <property type="molecule type" value="Genomic_DNA"/>
</dbReference>
<evidence type="ECO:0000313" key="12">
    <source>
        <dbReference type="Proteomes" id="UP000092498"/>
    </source>
</evidence>
<dbReference type="InterPro" id="IPR004026">
    <property type="entry name" value="Ada_DNA_repair_Zn-bd"/>
</dbReference>
<evidence type="ECO:0000259" key="10">
    <source>
        <dbReference type="PROSITE" id="PS01124"/>
    </source>
</evidence>
<dbReference type="OrthoDB" id="9802228at2"/>
<proteinExistence type="predicted"/>
<dbReference type="PANTHER" id="PTHR43003:SF13">
    <property type="entry name" value="DNA-3-METHYLADENINE GLYCOSYLASE 2"/>
    <property type="match status" value="1"/>
</dbReference>
<keyword evidence="9" id="KW-0234">DNA repair</keyword>
<evidence type="ECO:0000256" key="9">
    <source>
        <dbReference type="ARBA" id="ARBA00023204"/>
    </source>
</evidence>
<keyword evidence="6" id="KW-0805">Transcription regulation</keyword>
<evidence type="ECO:0000256" key="4">
    <source>
        <dbReference type="ARBA" id="ARBA00022603"/>
    </source>
</evidence>
<keyword evidence="4" id="KW-0808">Transferase</keyword>
<dbReference type="GO" id="GO:0006307">
    <property type="term" value="P:DNA alkylation repair"/>
    <property type="evidence" value="ECO:0007669"/>
    <property type="project" value="TreeGrafter"/>
</dbReference>
<gene>
    <name evidence="11" type="ORF">ATE48_17250</name>
</gene>
<dbReference type="EC" id="3.2.2.21" evidence="3"/>
<dbReference type="GO" id="GO:0032259">
    <property type="term" value="P:methylation"/>
    <property type="evidence" value="ECO:0007669"/>
    <property type="project" value="UniProtKB-KW"/>
</dbReference>
<dbReference type="SUPFAM" id="SSF46689">
    <property type="entry name" value="Homeodomain-like"/>
    <property type="match status" value="1"/>
</dbReference>
<dbReference type="GO" id="GO:0032993">
    <property type="term" value="C:protein-DNA complex"/>
    <property type="evidence" value="ECO:0007669"/>
    <property type="project" value="TreeGrafter"/>
</dbReference>
<dbReference type="PROSITE" id="PS01124">
    <property type="entry name" value="HTH_ARAC_FAMILY_2"/>
    <property type="match status" value="1"/>
</dbReference>
<protein>
    <recommendedName>
        <fullName evidence="3">DNA-3-methyladenine glycosylase II</fullName>
        <ecNumber evidence="3">3.2.2.21</ecNumber>
    </recommendedName>
</protein>
<dbReference type="FunCoup" id="A0A1B1ALW7">
    <property type="interactions" value="162"/>
</dbReference>
<organism evidence="11 12">
    <name type="scientific">Candidatus Viadribacter manganicus</name>
    <dbReference type="NCBI Taxonomy" id="1759059"/>
    <lineage>
        <taxon>Bacteria</taxon>
        <taxon>Pseudomonadati</taxon>
        <taxon>Pseudomonadota</taxon>
        <taxon>Alphaproteobacteria</taxon>
        <taxon>Hyphomonadales</taxon>
        <taxon>Hyphomonadaceae</taxon>
        <taxon>Candidatus Viadribacter</taxon>
    </lineage>
</organism>
<evidence type="ECO:0000256" key="8">
    <source>
        <dbReference type="ARBA" id="ARBA00023163"/>
    </source>
</evidence>
<dbReference type="GO" id="GO:0008725">
    <property type="term" value="F:DNA-3-methyladenine glycosylase activity"/>
    <property type="evidence" value="ECO:0007669"/>
    <property type="project" value="TreeGrafter"/>
</dbReference>
<dbReference type="InterPro" id="IPR011257">
    <property type="entry name" value="DNA_glycosylase"/>
</dbReference>
<dbReference type="Gene3D" id="1.10.10.60">
    <property type="entry name" value="Homeodomain-like"/>
    <property type="match status" value="1"/>
</dbReference>
<dbReference type="GO" id="GO:0006285">
    <property type="term" value="P:base-excision repair, AP site formation"/>
    <property type="evidence" value="ECO:0007669"/>
    <property type="project" value="TreeGrafter"/>
</dbReference>
<dbReference type="Gene3D" id="3.40.10.10">
    <property type="entry name" value="DNA Methylphosphotriester Repair Domain"/>
    <property type="match status" value="1"/>
</dbReference>
<dbReference type="Gene3D" id="3.30.310.20">
    <property type="entry name" value="DNA-3-methyladenine glycosylase AlkA, N-terminal domain"/>
    <property type="match status" value="1"/>
</dbReference>
<evidence type="ECO:0000256" key="6">
    <source>
        <dbReference type="ARBA" id="ARBA00023015"/>
    </source>
</evidence>
<dbReference type="SMART" id="SM00478">
    <property type="entry name" value="ENDO3c"/>
    <property type="match status" value="1"/>
</dbReference>
<dbReference type="SUPFAM" id="SSF48150">
    <property type="entry name" value="DNA-glycosylase"/>
    <property type="match status" value="1"/>
</dbReference>
<dbReference type="InterPro" id="IPR009057">
    <property type="entry name" value="Homeodomain-like_sf"/>
</dbReference>
<dbReference type="GO" id="GO:0008168">
    <property type="term" value="F:methyltransferase activity"/>
    <property type="evidence" value="ECO:0007669"/>
    <property type="project" value="UniProtKB-KW"/>
</dbReference>
<dbReference type="SUPFAM" id="SSF55945">
    <property type="entry name" value="TATA-box binding protein-like"/>
    <property type="match status" value="1"/>
</dbReference>
<dbReference type="InterPro" id="IPR051912">
    <property type="entry name" value="Alkylbase_DNA_Glycosylase/TA"/>
</dbReference>
<dbReference type="KEGG" id="cbot:ATE48_17250"/>
<dbReference type="CDD" id="cd00056">
    <property type="entry name" value="ENDO3c"/>
    <property type="match status" value="1"/>
</dbReference>
<comment type="cofactor">
    <cofactor evidence="2">
        <name>Zn(2+)</name>
        <dbReference type="ChEBI" id="CHEBI:29105"/>
    </cofactor>
</comment>